<dbReference type="OMA" id="MAGSHIC"/>
<evidence type="ECO:0000313" key="3">
    <source>
        <dbReference type="Proteomes" id="UP000596660"/>
    </source>
</evidence>
<feature type="domain" description="APO" evidence="1">
    <location>
        <begin position="234"/>
        <end position="319"/>
    </location>
</feature>
<dbReference type="InterPro" id="IPR023342">
    <property type="entry name" value="APO_dom"/>
</dbReference>
<dbReference type="KEGG" id="cqi:110707370"/>
<dbReference type="PANTHER" id="PTHR10388">
    <property type="entry name" value="EUKARYOTIC TRANSLATION INITIATION FACTOR SUI1"/>
    <property type="match status" value="1"/>
</dbReference>
<reference evidence="2" key="2">
    <citation type="submission" date="2021-03" db="UniProtKB">
        <authorList>
            <consortium name="EnsemblPlants"/>
        </authorList>
    </citation>
    <scope>IDENTIFICATION</scope>
</reference>
<dbReference type="RefSeq" id="XP_021741090.1">
    <property type="nucleotide sequence ID" value="XM_021885398.1"/>
</dbReference>
<evidence type="ECO:0000313" key="2">
    <source>
        <dbReference type="EnsemblPlants" id="AUR62026128-RA:cds"/>
    </source>
</evidence>
<keyword evidence="3" id="KW-1185">Reference proteome</keyword>
<dbReference type="PROSITE" id="PS51499">
    <property type="entry name" value="APO"/>
    <property type="match status" value="2"/>
</dbReference>
<dbReference type="Gramene" id="AUR62026128-RA">
    <property type="protein sequence ID" value="AUR62026128-RA:cds"/>
    <property type="gene ID" value="AUR62026128"/>
</dbReference>
<reference evidence="2" key="1">
    <citation type="journal article" date="2017" name="Nature">
        <title>The genome of Chenopodium quinoa.</title>
        <authorList>
            <person name="Jarvis D.E."/>
            <person name="Ho Y.S."/>
            <person name="Lightfoot D.J."/>
            <person name="Schmoeckel S.M."/>
            <person name="Li B."/>
            <person name="Borm T.J.A."/>
            <person name="Ohyanagi H."/>
            <person name="Mineta K."/>
            <person name="Michell C.T."/>
            <person name="Saber N."/>
            <person name="Kharbatia N.M."/>
            <person name="Rupper R.R."/>
            <person name="Sharp A.R."/>
            <person name="Dally N."/>
            <person name="Boughton B.A."/>
            <person name="Woo Y.H."/>
            <person name="Gao G."/>
            <person name="Schijlen E.G.W.M."/>
            <person name="Guo X."/>
            <person name="Momin A.A."/>
            <person name="Negrao S."/>
            <person name="Al-Babili S."/>
            <person name="Gehring C."/>
            <person name="Roessner U."/>
            <person name="Jung C."/>
            <person name="Murphy K."/>
            <person name="Arold S.T."/>
            <person name="Gojobori T."/>
            <person name="van der Linden C.G."/>
            <person name="van Loo E.N."/>
            <person name="Jellen E.N."/>
            <person name="Maughan P.J."/>
            <person name="Tester M."/>
        </authorList>
    </citation>
    <scope>NUCLEOTIDE SEQUENCE [LARGE SCALE GENOMIC DNA]</scope>
    <source>
        <strain evidence="2">cv. PI 614886</strain>
    </source>
</reference>
<dbReference type="Pfam" id="PF05634">
    <property type="entry name" value="APO_RNA-bind"/>
    <property type="match status" value="2"/>
</dbReference>
<proteinExistence type="predicted"/>
<name>A0A803MAL1_CHEQI</name>
<dbReference type="GO" id="GO:0003723">
    <property type="term" value="F:RNA binding"/>
    <property type="evidence" value="ECO:0007669"/>
    <property type="project" value="InterPro"/>
</dbReference>
<protein>
    <recommendedName>
        <fullName evidence="1">APO domain-containing protein</fullName>
    </recommendedName>
</protein>
<dbReference type="OrthoDB" id="1898723at2759"/>
<gene>
    <name evidence="2" type="primary">LOC110707370</name>
</gene>
<dbReference type="AlphaFoldDB" id="A0A803MAL1"/>
<dbReference type="EnsemblPlants" id="AUR62026128-RA">
    <property type="protein sequence ID" value="AUR62026128-RA:cds"/>
    <property type="gene ID" value="AUR62026128"/>
</dbReference>
<feature type="domain" description="APO" evidence="1">
    <location>
        <begin position="91"/>
        <end position="176"/>
    </location>
</feature>
<evidence type="ECO:0000259" key="1">
    <source>
        <dbReference type="PROSITE" id="PS51499"/>
    </source>
</evidence>
<dbReference type="GeneID" id="110707370"/>
<accession>A0A803MAL1</accession>
<sequence>MALIKHKNWCKILSGMLIANVEINEMGRRWYANNTKFDWNKLRPMIKQRIENRSRGYPIRSMIPIAEEVLQARSDVIRGVSALLKVLPVVACKYCTEVHVGETGHLIRSCHGHRRLNKNQAHQWIRASLNDILVPVETFHLDNMVQDVIKHQQRFDFDRVPAVVELCCQAGAIPHDLDIQSLNCLSDPTVHLALSGPDSLSADQLRAIGNRTLSAWELLRHGVQKLLLVYSAKVCKYCSEVHVGPSGHKARLCGVFKYQNWRGNHFWEKAGVDDLVPPKMVWFRRPQDPPALLHEDRNYYGHAPAVIDLCMKAGAVSPPSICV</sequence>
<dbReference type="Proteomes" id="UP000596660">
    <property type="component" value="Unplaced"/>
</dbReference>
<organism evidence="2 3">
    <name type="scientific">Chenopodium quinoa</name>
    <name type="common">Quinoa</name>
    <dbReference type="NCBI Taxonomy" id="63459"/>
    <lineage>
        <taxon>Eukaryota</taxon>
        <taxon>Viridiplantae</taxon>
        <taxon>Streptophyta</taxon>
        <taxon>Embryophyta</taxon>
        <taxon>Tracheophyta</taxon>
        <taxon>Spermatophyta</taxon>
        <taxon>Magnoliopsida</taxon>
        <taxon>eudicotyledons</taxon>
        <taxon>Gunneridae</taxon>
        <taxon>Pentapetalae</taxon>
        <taxon>Caryophyllales</taxon>
        <taxon>Chenopodiaceae</taxon>
        <taxon>Chenopodioideae</taxon>
        <taxon>Atripliceae</taxon>
        <taxon>Chenopodium</taxon>
    </lineage>
</organism>